<dbReference type="HOGENOM" id="CLU_026972_0_0_1"/>
<keyword evidence="2 3" id="KW-0694">RNA-binding</keyword>
<feature type="region of interest" description="Disordered" evidence="4">
    <location>
        <begin position="471"/>
        <end position="503"/>
    </location>
</feature>
<dbReference type="Pfam" id="PF00076">
    <property type="entry name" value="RRM_1"/>
    <property type="match status" value="1"/>
</dbReference>
<dbReference type="GO" id="GO:0003723">
    <property type="term" value="F:RNA binding"/>
    <property type="evidence" value="ECO:0007669"/>
    <property type="project" value="UniProtKB-UniRule"/>
</dbReference>
<evidence type="ECO:0000313" key="6">
    <source>
        <dbReference type="EMBL" id="KIJ38786.1"/>
    </source>
</evidence>
<proteinExistence type="predicted"/>
<keyword evidence="1" id="KW-0677">Repeat</keyword>
<reference evidence="6 7" key="1">
    <citation type="submission" date="2014-06" db="EMBL/GenBank/DDBJ databases">
        <title>Evolutionary Origins and Diversification of the Mycorrhizal Mutualists.</title>
        <authorList>
            <consortium name="DOE Joint Genome Institute"/>
            <consortium name="Mycorrhizal Genomics Consortium"/>
            <person name="Kohler A."/>
            <person name="Kuo A."/>
            <person name="Nagy L.G."/>
            <person name="Floudas D."/>
            <person name="Copeland A."/>
            <person name="Barry K.W."/>
            <person name="Cichocki N."/>
            <person name="Veneault-Fourrey C."/>
            <person name="LaButti K."/>
            <person name="Lindquist E.A."/>
            <person name="Lipzen A."/>
            <person name="Lundell T."/>
            <person name="Morin E."/>
            <person name="Murat C."/>
            <person name="Riley R."/>
            <person name="Ohm R."/>
            <person name="Sun H."/>
            <person name="Tunlid A."/>
            <person name="Henrissat B."/>
            <person name="Grigoriev I.V."/>
            <person name="Hibbett D.S."/>
            <person name="Martin F."/>
        </authorList>
    </citation>
    <scope>NUCLEOTIDE SEQUENCE [LARGE SCALE GENOMIC DNA]</scope>
    <source>
        <strain evidence="6 7">SS14</strain>
    </source>
</reference>
<feature type="compositionally biased region" description="Low complexity" evidence="4">
    <location>
        <begin position="343"/>
        <end position="355"/>
    </location>
</feature>
<dbReference type="Gene3D" id="3.30.70.330">
    <property type="match status" value="1"/>
</dbReference>
<evidence type="ECO:0000256" key="4">
    <source>
        <dbReference type="SAM" id="MobiDB-lite"/>
    </source>
</evidence>
<feature type="compositionally biased region" description="Low complexity" evidence="4">
    <location>
        <begin position="471"/>
        <end position="498"/>
    </location>
</feature>
<dbReference type="PANTHER" id="PTHR24012">
    <property type="entry name" value="RNA BINDING PROTEIN"/>
    <property type="match status" value="1"/>
</dbReference>
<dbReference type="InterPro" id="IPR000504">
    <property type="entry name" value="RRM_dom"/>
</dbReference>
<keyword evidence="7" id="KW-1185">Reference proteome</keyword>
<gene>
    <name evidence="6" type="ORF">M422DRAFT_258412</name>
</gene>
<dbReference type="AlphaFoldDB" id="A0A0C9VM75"/>
<evidence type="ECO:0000256" key="1">
    <source>
        <dbReference type="ARBA" id="ARBA00022737"/>
    </source>
</evidence>
<sequence>MPTPTPTTNTANPTPIATTNANAQQQPTITPSQSQSTVSSLLHLRPLALRYSSLHFDASTSTWNNTALSPRSVYKLMQYPSSLSGCHRRRLLDQHPESSPTRRVNRTTKVYINGLPPHFKAEQLYALASQFGTVLSCRTFIRQLSDHPLGYGFVLFDTVDAAQKCIDVLRSHHNLHPTFSKVTSPQNRALAAPHQYNEPASVRRRLRPRTRARAFYITSYPHLGLGSSTLNSSIGMTMGIGGVVGGGAMGGEEVGGDVYIEGLPMNIDVPTLRVLVASHVIHRSRFFADTRLQLPQLVAYIQFDNRAVAQDVRNKLHGRSIRGYGPTLLPTPTTPQDKLKYTNNNNVGGSGNVHNATGARRGHPNTNVNANGNGVGGGGGHQSQRQSPEGVAVGGTGGLSRMSMGGYGISFEPLHTLQGLGVGARYTIQPTPGTGSTTVPPPLQPISTTLSQLQMQLESLCPLLAAYTNTNNANTTPDTTSDTTSNSTTTNNDTTTNNGININLHSHNAQSQSHSNPTSPHLQSVPIPMAIQIPISLPPPLATPSTTIPTPTPIRRPSLLIVRVI</sequence>
<dbReference type="InterPro" id="IPR035979">
    <property type="entry name" value="RBD_domain_sf"/>
</dbReference>
<evidence type="ECO:0000256" key="2">
    <source>
        <dbReference type="ARBA" id="ARBA00022884"/>
    </source>
</evidence>
<evidence type="ECO:0000259" key="5">
    <source>
        <dbReference type="PROSITE" id="PS50102"/>
    </source>
</evidence>
<dbReference type="InterPro" id="IPR012677">
    <property type="entry name" value="Nucleotide-bd_a/b_plait_sf"/>
</dbReference>
<accession>A0A0C9VM75</accession>
<evidence type="ECO:0000256" key="3">
    <source>
        <dbReference type="PROSITE-ProRule" id="PRU00176"/>
    </source>
</evidence>
<dbReference type="SMART" id="SM00360">
    <property type="entry name" value="RRM"/>
    <property type="match status" value="2"/>
</dbReference>
<name>A0A0C9VM75_SPHS4</name>
<evidence type="ECO:0000313" key="7">
    <source>
        <dbReference type="Proteomes" id="UP000054279"/>
    </source>
</evidence>
<organism evidence="6 7">
    <name type="scientific">Sphaerobolus stellatus (strain SS14)</name>
    <dbReference type="NCBI Taxonomy" id="990650"/>
    <lineage>
        <taxon>Eukaryota</taxon>
        <taxon>Fungi</taxon>
        <taxon>Dikarya</taxon>
        <taxon>Basidiomycota</taxon>
        <taxon>Agaricomycotina</taxon>
        <taxon>Agaricomycetes</taxon>
        <taxon>Phallomycetidae</taxon>
        <taxon>Geastrales</taxon>
        <taxon>Sphaerobolaceae</taxon>
        <taxon>Sphaerobolus</taxon>
    </lineage>
</organism>
<feature type="domain" description="RRM" evidence="5">
    <location>
        <begin position="108"/>
        <end position="182"/>
    </location>
</feature>
<dbReference type="PROSITE" id="PS50102">
    <property type="entry name" value="RRM"/>
    <property type="match status" value="1"/>
</dbReference>
<dbReference type="CDD" id="cd00590">
    <property type="entry name" value="RRM_SF"/>
    <property type="match status" value="1"/>
</dbReference>
<dbReference type="Proteomes" id="UP000054279">
    <property type="component" value="Unassembled WGS sequence"/>
</dbReference>
<dbReference type="OrthoDB" id="271725at2759"/>
<protein>
    <recommendedName>
        <fullName evidence="5">RRM domain-containing protein</fullName>
    </recommendedName>
</protein>
<feature type="region of interest" description="Disordered" evidence="4">
    <location>
        <begin position="343"/>
        <end position="395"/>
    </location>
</feature>
<dbReference type="EMBL" id="KN837157">
    <property type="protein sequence ID" value="KIJ38786.1"/>
    <property type="molecule type" value="Genomic_DNA"/>
</dbReference>
<dbReference type="SUPFAM" id="SSF54928">
    <property type="entry name" value="RNA-binding domain, RBD"/>
    <property type="match status" value="1"/>
</dbReference>
<feature type="region of interest" description="Disordered" evidence="4">
    <location>
        <begin position="1"/>
        <end position="37"/>
    </location>
</feature>